<feature type="domain" description="ABC3 transporter permease C-terminal" evidence="12">
    <location>
        <begin position="250"/>
        <end position="360"/>
    </location>
</feature>
<comment type="subcellular location">
    <subcellularLocation>
        <location evidence="1">Cell membrane</location>
        <topology evidence="1">Multi-pass membrane protein</topology>
    </subcellularLocation>
</comment>
<dbReference type="InterPro" id="IPR003838">
    <property type="entry name" value="ABC3_permease_C"/>
</dbReference>
<keyword evidence="14" id="KW-1185">Reference proteome</keyword>
<evidence type="ECO:0000256" key="5">
    <source>
        <dbReference type="ARBA" id="ARBA00022448"/>
    </source>
</evidence>
<comment type="subunit">
    <text evidence="3">The complex is composed of two ATP-binding proteins (HrtA), two transmembrane proteins (HrtB) and a solute-binding protein.</text>
</comment>
<keyword evidence="8 11" id="KW-1133">Transmembrane helix</keyword>
<feature type="transmembrane region" description="Helical" evidence="11">
    <location>
        <begin position="290"/>
        <end position="314"/>
    </location>
</feature>
<feature type="transmembrane region" description="Helical" evidence="11">
    <location>
        <begin position="248"/>
        <end position="270"/>
    </location>
</feature>
<name>A0A6C0FQK0_9BACL</name>
<keyword evidence="7 11" id="KW-0812">Transmembrane</keyword>
<dbReference type="Proteomes" id="UP000476064">
    <property type="component" value="Chromosome"/>
</dbReference>
<evidence type="ECO:0000256" key="7">
    <source>
        <dbReference type="ARBA" id="ARBA00022692"/>
    </source>
</evidence>
<accession>A0A6C0FQK0</accession>
<dbReference type="Pfam" id="PF02687">
    <property type="entry name" value="FtsX"/>
    <property type="match status" value="1"/>
</dbReference>
<evidence type="ECO:0000256" key="9">
    <source>
        <dbReference type="ARBA" id="ARBA00023136"/>
    </source>
</evidence>
<evidence type="ECO:0000313" key="14">
    <source>
        <dbReference type="Proteomes" id="UP000476064"/>
    </source>
</evidence>
<feature type="transmembrane region" description="Helical" evidence="11">
    <location>
        <begin position="334"/>
        <end position="354"/>
    </location>
</feature>
<dbReference type="EMBL" id="CP048209">
    <property type="protein sequence ID" value="QHT59416.1"/>
    <property type="molecule type" value="Genomic_DNA"/>
</dbReference>
<dbReference type="PANTHER" id="PTHR43738">
    <property type="entry name" value="ABC TRANSPORTER, MEMBRANE PROTEIN"/>
    <property type="match status" value="1"/>
</dbReference>
<keyword evidence="9 11" id="KW-0472">Membrane</keyword>
<keyword evidence="6" id="KW-1003">Cell membrane</keyword>
<evidence type="ECO:0000256" key="6">
    <source>
        <dbReference type="ARBA" id="ARBA00022475"/>
    </source>
</evidence>
<dbReference type="PANTHER" id="PTHR43738:SF1">
    <property type="entry name" value="HEMIN TRANSPORT SYSTEM PERMEASE PROTEIN HRTB-RELATED"/>
    <property type="match status" value="1"/>
</dbReference>
<dbReference type="RefSeq" id="WP_162355482.1">
    <property type="nucleotide sequence ID" value="NZ_CP048209.1"/>
</dbReference>
<evidence type="ECO:0000256" key="3">
    <source>
        <dbReference type="ARBA" id="ARBA00011131"/>
    </source>
</evidence>
<organism evidence="13 14">
    <name type="scientific">Paenibacillus lycopersici</name>
    <dbReference type="NCBI Taxonomy" id="2704462"/>
    <lineage>
        <taxon>Bacteria</taxon>
        <taxon>Bacillati</taxon>
        <taxon>Bacillota</taxon>
        <taxon>Bacilli</taxon>
        <taxon>Bacillales</taxon>
        <taxon>Paenibacillaceae</taxon>
        <taxon>Paenibacillus</taxon>
    </lineage>
</organism>
<keyword evidence="5" id="KW-0813">Transport</keyword>
<evidence type="ECO:0000256" key="2">
    <source>
        <dbReference type="ARBA" id="ARBA00008697"/>
    </source>
</evidence>
<evidence type="ECO:0000259" key="12">
    <source>
        <dbReference type="Pfam" id="PF02687"/>
    </source>
</evidence>
<reference evidence="13 14" key="1">
    <citation type="submission" date="2020-01" db="EMBL/GenBank/DDBJ databases">
        <title>Paenibacillus sp. nov., isolated from tomato rhizosphere.</title>
        <authorList>
            <person name="Weon H.-Y."/>
            <person name="Lee S.A."/>
        </authorList>
    </citation>
    <scope>NUCLEOTIDE SEQUENCE [LARGE SCALE GENOMIC DNA]</scope>
    <source>
        <strain evidence="13 14">12200R-189</strain>
    </source>
</reference>
<evidence type="ECO:0000313" key="13">
    <source>
        <dbReference type="EMBL" id="QHT59416.1"/>
    </source>
</evidence>
<comment type="function">
    <text evidence="10">Part of the ABC transporter complex hrt involved in hemin import. Responsible for the translocation of the substrate across the membrane.</text>
</comment>
<sequence length="370" mass="39169">MYLAIREMRFAKMRYSLIAVIMLLVSFLVLFVSGLARGLAYDNAASIQNMDADYFIMEQDSDHRFARSRVGEQTLAQSGSIAGRENVQPLGVGMTTVAAEGTSRKLDVTLLAVSPQGWLMPEVTEGKAIGTQSEGLVLADDKLKDAGVRLGTAIVDQATGMKWTVGGFVANESYSHAPAVYLSERDWRLRMQHAADGTDGSTVYSAIAVKTDKKTAGRLAAALPNAEIVAKSAAVAAIPGYKEEQGSLMMMTAFLYAISALVLAVFFYVVTIQKRSQFGILKAIGTSTAYLARGIALQVALLCAGTLLTGVILIRAVEALLPGGMPFRLEPSVLALTCGAFAGMALAGSLLSVWKVTRIDALEAIGGSAA</sequence>
<dbReference type="InterPro" id="IPR051125">
    <property type="entry name" value="ABC-4/HrtB_transporter"/>
</dbReference>
<protein>
    <recommendedName>
        <fullName evidence="4">Putative hemin transport system permease protein HrtB</fullName>
    </recommendedName>
</protein>
<comment type="similarity">
    <text evidence="2">Belongs to the ABC-4 integral membrane protein family. HrtB subfamily.</text>
</comment>
<evidence type="ECO:0000256" key="10">
    <source>
        <dbReference type="ARBA" id="ARBA00024973"/>
    </source>
</evidence>
<proteinExistence type="inferred from homology"/>
<evidence type="ECO:0000256" key="4">
    <source>
        <dbReference type="ARBA" id="ARBA00016962"/>
    </source>
</evidence>
<dbReference type="AlphaFoldDB" id="A0A6C0FQK0"/>
<evidence type="ECO:0000256" key="1">
    <source>
        <dbReference type="ARBA" id="ARBA00004651"/>
    </source>
</evidence>
<evidence type="ECO:0000256" key="11">
    <source>
        <dbReference type="SAM" id="Phobius"/>
    </source>
</evidence>
<dbReference type="KEGG" id="plyc:GXP70_05145"/>
<dbReference type="GO" id="GO:0005886">
    <property type="term" value="C:plasma membrane"/>
    <property type="evidence" value="ECO:0007669"/>
    <property type="project" value="UniProtKB-SubCell"/>
</dbReference>
<evidence type="ECO:0000256" key="8">
    <source>
        <dbReference type="ARBA" id="ARBA00022989"/>
    </source>
</evidence>
<gene>
    <name evidence="13" type="ORF">GXP70_05145</name>
</gene>